<dbReference type="InterPro" id="IPR023214">
    <property type="entry name" value="HAD_sf"/>
</dbReference>
<dbReference type="Proteomes" id="UP000030153">
    <property type="component" value="Unassembled WGS sequence"/>
</dbReference>
<dbReference type="InterPro" id="IPR050155">
    <property type="entry name" value="HAD-like_hydrolase_sf"/>
</dbReference>
<name>A0A0A2USW3_9BACI</name>
<dbReference type="GO" id="GO:0006281">
    <property type="term" value="P:DNA repair"/>
    <property type="evidence" value="ECO:0007669"/>
    <property type="project" value="TreeGrafter"/>
</dbReference>
<dbReference type="eggNOG" id="COG1011">
    <property type="taxonomic scope" value="Bacteria"/>
</dbReference>
<dbReference type="SUPFAM" id="SSF56784">
    <property type="entry name" value="HAD-like"/>
    <property type="match status" value="1"/>
</dbReference>
<keyword evidence="2" id="KW-0460">Magnesium</keyword>
<dbReference type="InterPro" id="IPR041492">
    <property type="entry name" value="HAD_2"/>
</dbReference>
<evidence type="ECO:0000313" key="4">
    <source>
        <dbReference type="Proteomes" id="UP000030153"/>
    </source>
</evidence>
<sequence>MSQHDSYLDECHLFIFDLDGTLYEDTKHFDHFAYKLKDKLPKEEHESFLRDFTQVKEGLHPLTIGKVYDTKEDLFWTWDPFTEKISNPESWNGEQVERSSNEPLPASTFDFDRWIAIGDGWWPPYVLARHYGLPMSECHKAYDETKVDMSSQKGWLTETPGLRSFLEKIKKEKTIVLMTNSEATDVDRLLKELNLQNLFHDRITSATKPVQTSEHFHELLKRYKVKPEEAVSIGDNFMNEIAPALQFGMHAIWLTPDEPNMEHDKLHPVRSLTDIL</sequence>
<comment type="caution">
    <text evidence="3">The sequence shown here is derived from an EMBL/GenBank/DDBJ whole genome shotgun (WGS) entry which is preliminary data.</text>
</comment>
<gene>
    <name evidence="3" type="ORF">N780_17290</name>
</gene>
<dbReference type="EMBL" id="AVBG01000008">
    <property type="protein sequence ID" value="KGP91024.1"/>
    <property type="molecule type" value="Genomic_DNA"/>
</dbReference>
<keyword evidence="4" id="KW-1185">Reference proteome</keyword>
<evidence type="ECO:0000313" key="3">
    <source>
        <dbReference type="EMBL" id="KGP91024.1"/>
    </source>
</evidence>
<evidence type="ECO:0000256" key="2">
    <source>
        <dbReference type="ARBA" id="ARBA00022842"/>
    </source>
</evidence>
<dbReference type="PANTHER" id="PTHR43434:SF1">
    <property type="entry name" value="PHOSPHOGLYCOLATE PHOSPHATASE"/>
    <property type="match status" value="1"/>
</dbReference>
<dbReference type="AlphaFoldDB" id="A0A0A2USW3"/>
<reference evidence="3 4" key="1">
    <citation type="submission" date="2013-08" db="EMBL/GenBank/DDBJ databases">
        <title>Genome of Pontibacillus chungwhensis.</title>
        <authorList>
            <person name="Wang Q."/>
            <person name="Wang G."/>
        </authorList>
    </citation>
    <scope>NUCLEOTIDE SEQUENCE [LARGE SCALE GENOMIC DNA]</scope>
    <source>
        <strain evidence="3 4">BH030062</strain>
    </source>
</reference>
<dbReference type="InterPro" id="IPR006439">
    <property type="entry name" value="HAD-SF_hydro_IA"/>
</dbReference>
<dbReference type="Pfam" id="PF13419">
    <property type="entry name" value="HAD_2"/>
    <property type="match status" value="1"/>
</dbReference>
<organism evidence="3 4">
    <name type="scientific">Pontibacillus chungwhensis BH030062</name>
    <dbReference type="NCBI Taxonomy" id="1385513"/>
    <lineage>
        <taxon>Bacteria</taxon>
        <taxon>Bacillati</taxon>
        <taxon>Bacillota</taxon>
        <taxon>Bacilli</taxon>
        <taxon>Bacillales</taxon>
        <taxon>Bacillaceae</taxon>
        <taxon>Pontibacillus</taxon>
    </lineage>
</organism>
<dbReference type="PANTHER" id="PTHR43434">
    <property type="entry name" value="PHOSPHOGLYCOLATE PHOSPHATASE"/>
    <property type="match status" value="1"/>
</dbReference>
<dbReference type="RefSeq" id="WP_036784008.1">
    <property type="nucleotide sequence ID" value="NZ_AVBG01000008.1"/>
</dbReference>
<evidence type="ECO:0000256" key="1">
    <source>
        <dbReference type="ARBA" id="ARBA00022801"/>
    </source>
</evidence>
<dbReference type="STRING" id="1385513.N780_17290"/>
<proteinExistence type="predicted"/>
<dbReference type="Gene3D" id="3.40.50.1000">
    <property type="entry name" value="HAD superfamily/HAD-like"/>
    <property type="match status" value="1"/>
</dbReference>
<dbReference type="InterPro" id="IPR036412">
    <property type="entry name" value="HAD-like_sf"/>
</dbReference>
<accession>A0A0A2USW3</accession>
<dbReference type="GO" id="GO:0008967">
    <property type="term" value="F:phosphoglycolate phosphatase activity"/>
    <property type="evidence" value="ECO:0007669"/>
    <property type="project" value="TreeGrafter"/>
</dbReference>
<dbReference type="NCBIfam" id="TIGR01509">
    <property type="entry name" value="HAD-SF-IA-v3"/>
    <property type="match status" value="1"/>
</dbReference>
<protein>
    <submittedName>
        <fullName evidence="3">Hydrolase</fullName>
    </submittedName>
</protein>
<dbReference type="OrthoDB" id="2081981at2"/>
<keyword evidence="1 3" id="KW-0378">Hydrolase</keyword>